<dbReference type="SMART" id="SM00249">
    <property type="entry name" value="PHD"/>
    <property type="match status" value="1"/>
</dbReference>
<feature type="region of interest" description="Disordered" evidence="9">
    <location>
        <begin position="1009"/>
        <end position="1092"/>
    </location>
</feature>
<dbReference type="InterPro" id="IPR013083">
    <property type="entry name" value="Znf_RING/FYVE/PHD"/>
</dbReference>
<feature type="compositionally biased region" description="Basic and acidic residues" evidence="9">
    <location>
        <begin position="469"/>
        <end position="495"/>
    </location>
</feature>
<sequence>MESSSGGTNIPKIMVFRPTMEEFKDFNKYIEYIESQGAQKAGVCKIIPPAEWVPRKGGYDELDLTIPAPIVQEVYGSQGLYTQYNIQKKAIHVKDFEKLANGERFKTPKHFDYDELDRKYWKNITFVNPMYGADISGTLTDPEQQSWNINKLGSILDFVGADYGIKIEGVNTAYLYFGMWKTTFAWHTEDMDLYSINYIHFGAPKTWYAIPPEHGKRLERLAQGFFPTSFQACPAFLRHKMTLISPKVLKQYSIPFNKITQEAGEIMITFPYGYHSGYNHGFNCAESTNFASVRWIEYGKRCLQCKCRNDDSDDDISRDIIKIKRGRPPKQESSVDTDSEPPKTGKTRVKKDQKSIESGNDTADDKPKAKRPYIRKAGKDEGRSKPPKVMKVTEEHLALLVPAQKTKKELEDEEQKIVNEKAESLKKIPPAKDVKKVKGRVPSRSADSSAERVSRRRNTSESQTQDNNETTRIRSQSEGKQETNIDMEKQAEPVKIEQGSSEVMNSQKTSTVKQETNITEDIEDLKNQTDKFLSKYMKDRPVKAEKDIKPDPVSEYVCKKKMAANNLHEQKGENVKASTTSGDCKVPSDLVEKHKDLGQELIQLTNDIIHQNATKSQFKFLDPMKKVSYVGSVCCTPTGDHASLCKPVFGETASSRLKQAFQPAGKKPVKEFGNLGGGQSLDFSQLASQAKQAEMLKSMAAKPDMKLADTISKLSSSLHAHSPTDNQRNLPLQKQLITATQGPHSGLTIDTVCSEKGRKEGWQPAILRSSNSSMRSPVASRRSPAISPNTGVVLRPQSLQTLQGQLVTPAVRSNIVTAPQLVTTQQLMTMAGNGSPVKGYTEIKQESLCSLPGLKNVITEPNDKQSSMSPPPRLMSPNKPLQLVPQPIVPISQPYTSMPMPSKMRLQSTDTSFFSGTVPYQLMEGEDSNDTKPPVLEMEPPMLEMEAPILKMESEHDTVSVKSEPDTLSNYSVGSGSTGCAGNVKPDMDTLPAYPLLSQTIIHTNSYNSYIGSGSQVGKKRRKSGPCGDSEKAGPLRDYHSDGESSIPGKKKDLKKPKIKSGEKESLNGKGKKKSQSKKGKDHHYSKDGVQAVGEWTQPVQRLWQCGVPDFDAEMAFNEAYSLHQPYCSICALFVPFKVIPDEPSEDLKSPKKIYKRWIIPDRSLPMIPEMCFATSTDNPNPFGMNTLLDEDGLSPLVVCEDCKICVHASCYGTEVTDAGSWRCARCVRQKTEAECCLCSLRGGALKPTLDGQWAHVVCALTIKEVKFEDVKSREPIDTSQISPARKRLRDRELQPISVGDRVIAKHKNTRFYNAEVLDVRDHTFYRVDFDDGSFSDDLYPEDIHGHDPDMGAPAVGSKVKVKWTDGSLWGATFKGTNSQLVYKVGFEDGSERSIPRDELWLPTDNLPKGVRSRMSHATERKCLNEDKKSVKEVKGHSIRQKEKISYAALLNKRITDMETNRDRYFGLKVSLDE</sequence>
<dbReference type="InterPro" id="IPR001965">
    <property type="entry name" value="Znf_PHD"/>
</dbReference>
<dbReference type="InterPro" id="IPR003349">
    <property type="entry name" value="JmjN"/>
</dbReference>
<reference evidence="12" key="1">
    <citation type="submission" date="2022-11" db="EMBL/GenBank/DDBJ databases">
        <title>Centuries of genome instability and evolution in soft-shell clam transmissible cancer (bioRxiv).</title>
        <authorList>
            <person name="Hart S.F.M."/>
            <person name="Yonemitsu M.A."/>
            <person name="Giersch R.M."/>
            <person name="Beal B.F."/>
            <person name="Arriagada G."/>
            <person name="Davis B.W."/>
            <person name="Ostrander E.A."/>
            <person name="Goff S.P."/>
            <person name="Metzger M.J."/>
        </authorList>
    </citation>
    <scope>NUCLEOTIDE SEQUENCE</scope>
    <source>
        <strain evidence="12">MELC-2E11</strain>
        <tissue evidence="12">Siphon/mantle</tissue>
    </source>
</reference>
<feature type="compositionally biased region" description="Basic and acidic residues" evidence="9">
    <location>
        <begin position="1029"/>
        <end position="1043"/>
    </location>
</feature>
<dbReference type="PROSITE" id="PS51184">
    <property type="entry name" value="JMJC"/>
    <property type="match status" value="1"/>
</dbReference>
<dbReference type="CDD" id="cd20392">
    <property type="entry name" value="Tudor_JMJD2_rpt2"/>
    <property type="match status" value="1"/>
</dbReference>
<proteinExistence type="predicted"/>
<keyword evidence="2" id="KW-0479">Metal-binding</keyword>
<dbReference type="InterPro" id="IPR003347">
    <property type="entry name" value="JmjC_dom"/>
</dbReference>
<evidence type="ECO:0000256" key="3">
    <source>
        <dbReference type="ARBA" id="ARBA00022737"/>
    </source>
</evidence>
<keyword evidence="4" id="KW-0863">Zinc-finger</keyword>
<feature type="compositionally biased region" description="Basic and acidic residues" evidence="9">
    <location>
        <begin position="406"/>
        <end position="436"/>
    </location>
</feature>
<dbReference type="Gene3D" id="2.60.120.650">
    <property type="entry name" value="Cupin"/>
    <property type="match status" value="1"/>
</dbReference>
<dbReference type="SUPFAM" id="SSF51197">
    <property type="entry name" value="Clavaminate synthase-like"/>
    <property type="match status" value="1"/>
</dbReference>
<dbReference type="InterPro" id="IPR011011">
    <property type="entry name" value="Znf_FYVE_PHD"/>
</dbReference>
<comment type="subcellular location">
    <subcellularLocation>
        <location evidence="1">Nucleus</location>
    </subcellularLocation>
</comment>
<dbReference type="Pfam" id="PF18104">
    <property type="entry name" value="Tudor_2"/>
    <property type="match status" value="2"/>
</dbReference>
<keyword evidence="5" id="KW-0862">Zinc</keyword>
<dbReference type="Pfam" id="PF13831">
    <property type="entry name" value="PHD_2"/>
    <property type="match status" value="1"/>
</dbReference>
<evidence type="ECO:0000256" key="4">
    <source>
        <dbReference type="ARBA" id="ARBA00022771"/>
    </source>
</evidence>
<feature type="region of interest" description="Disordered" evidence="9">
    <location>
        <begin position="771"/>
        <end position="791"/>
    </location>
</feature>
<dbReference type="SMART" id="SM00545">
    <property type="entry name" value="JmjN"/>
    <property type="match status" value="1"/>
</dbReference>
<dbReference type="PANTHER" id="PTHR10694:SF129">
    <property type="entry name" value="LYSINE-SPECIFIC DEMETHYLASE 4B-RELATED"/>
    <property type="match status" value="1"/>
</dbReference>
<keyword evidence="13" id="KW-1185">Reference proteome</keyword>
<feature type="region of interest" description="Disordered" evidence="9">
    <location>
        <begin position="318"/>
        <end position="515"/>
    </location>
</feature>
<dbReference type="SMART" id="SM00333">
    <property type="entry name" value="TUDOR"/>
    <property type="match status" value="2"/>
</dbReference>
<organism evidence="12 13">
    <name type="scientific">Mya arenaria</name>
    <name type="common">Soft-shell clam</name>
    <dbReference type="NCBI Taxonomy" id="6604"/>
    <lineage>
        <taxon>Eukaryota</taxon>
        <taxon>Metazoa</taxon>
        <taxon>Spiralia</taxon>
        <taxon>Lophotrochozoa</taxon>
        <taxon>Mollusca</taxon>
        <taxon>Bivalvia</taxon>
        <taxon>Autobranchia</taxon>
        <taxon>Heteroconchia</taxon>
        <taxon>Euheterodonta</taxon>
        <taxon>Imparidentia</taxon>
        <taxon>Neoheterodontei</taxon>
        <taxon>Myida</taxon>
        <taxon>Myoidea</taxon>
        <taxon>Myidae</taxon>
        <taxon>Mya</taxon>
    </lineage>
</organism>
<name>A0ABY7FL90_MYAAR</name>
<dbReference type="PROSITE" id="PS51183">
    <property type="entry name" value="JMJN"/>
    <property type="match status" value="1"/>
</dbReference>
<evidence type="ECO:0000256" key="9">
    <source>
        <dbReference type="SAM" id="MobiDB-lite"/>
    </source>
</evidence>
<dbReference type="Pfam" id="PF13832">
    <property type="entry name" value="zf-HC5HC2H_2"/>
    <property type="match status" value="1"/>
</dbReference>
<dbReference type="Proteomes" id="UP001164746">
    <property type="component" value="Chromosome 13"/>
</dbReference>
<dbReference type="Gene3D" id="3.30.40.10">
    <property type="entry name" value="Zinc/RING finger domain, C3HC4 (zinc finger)"/>
    <property type="match status" value="1"/>
</dbReference>
<keyword evidence="7" id="KW-0560">Oxidoreductase</keyword>
<evidence type="ECO:0000259" key="11">
    <source>
        <dbReference type="PROSITE" id="PS51184"/>
    </source>
</evidence>
<evidence type="ECO:0000256" key="1">
    <source>
        <dbReference type="ARBA" id="ARBA00004123"/>
    </source>
</evidence>
<evidence type="ECO:0000256" key="8">
    <source>
        <dbReference type="ARBA" id="ARBA00023242"/>
    </source>
</evidence>
<evidence type="ECO:0000256" key="2">
    <source>
        <dbReference type="ARBA" id="ARBA00022723"/>
    </source>
</evidence>
<dbReference type="SMART" id="SM00558">
    <property type="entry name" value="JmjC"/>
    <property type="match status" value="1"/>
</dbReference>
<dbReference type="Gene3D" id="3.10.330.70">
    <property type="match status" value="1"/>
</dbReference>
<gene>
    <name evidence="12" type="ORF">MAR_036639</name>
</gene>
<dbReference type="Pfam" id="PF02375">
    <property type="entry name" value="JmjN"/>
    <property type="match status" value="1"/>
</dbReference>
<keyword evidence="6" id="KW-0156">Chromatin regulator</keyword>
<evidence type="ECO:0000313" key="12">
    <source>
        <dbReference type="EMBL" id="WAR22970.1"/>
    </source>
</evidence>
<dbReference type="InterPro" id="IPR019787">
    <property type="entry name" value="Znf_PHD-finger"/>
</dbReference>
<feature type="compositionally biased region" description="Polar residues" evidence="9">
    <location>
        <begin position="498"/>
        <end position="515"/>
    </location>
</feature>
<dbReference type="Gene3D" id="2.30.30.140">
    <property type="match status" value="1"/>
</dbReference>
<evidence type="ECO:0000313" key="13">
    <source>
        <dbReference type="Proteomes" id="UP001164746"/>
    </source>
</evidence>
<evidence type="ECO:0000256" key="6">
    <source>
        <dbReference type="ARBA" id="ARBA00022853"/>
    </source>
</evidence>
<dbReference type="SUPFAM" id="SSF63748">
    <property type="entry name" value="Tudor/PWWP/MBT"/>
    <property type="match status" value="2"/>
</dbReference>
<dbReference type="CDD" id="cd20391">
    <property type="entry name" value="Tudor_JMJD2_rpt1"/>
    <property type="match status" value="1"/>
</dbReference>
<dbReference type="InterPro" id="IPR040477">
    <property type="entry name" value="KDM4-like_Tudor"/>
</dbReference>
<dbReference type="SUPFAM" id="SSF57903">
    <property type="entry name" value="FYVE/PHD zinc finger"/>
    <property type="match status" value="1"/>
</dbReference>
<feature type="compositionally biased region" description="Basic residues" evidence="9">
    <location>
        <begin position="1070"/>
        <end position="1084"/>
    </location>
</feature>
<feature type="domain" description="JmjC" evidence="11">
    <location>
        <begin position="141"/>
        <end position="307"/>
    </location>
</feature>
<evidence type="ECO:0000256" key="7">
    <source>
        <dbReference type="ARBA" id="ARBA00022964"/>
    </source>
</evidence>
<dbReference type="PANTHER" id="PTHR10694">
    <property type="entry name" value="LYSINE-SPECIFIC DEMETHYLASE"/>
    <property type="match status" value="1"/>
</dbReference>
<dbReference type="InterPro" id="IPR002999">
    <property type="entry name" value="Tudor"/>
</dbReference>
<keyword evidence="7" id="KW-0223">Dioxygenase</keyword>
<accession>A0ABY7FL90</accession>
<keyword evidence="8" id="KW-0539">Nucleus</keyword>
<dbReference type="Pfam" id="PF02373">
    <property type="entry name" value="JmjC"/>
    <property type="match status" value="1"/>
</dbReference>
<evidence type="ECO:0000256" key="5">
    <source>
        <dbReference type="ARBA" id="ARBA00022833"/>
    </source>
</evidence>
<protein>
    <submittedName>
        <fullName evidence="12">KDM4B-like protein</fullName>
    </submittedName>
</protein>
<keyword evidence="3" id="KW-0677">Repeat</keyword>
<dbReference type="EMBL" id="CP111024">
    <property type="protein sequence ID" value="WAR22970.1"/>
    <property type="molecule type" value="Genomic_DNA"/>
</dbReference>
<feature type="domain" description="JmjN" evidence="10">
    <location>
        <begin position="13"/>
        <end position="55"/>
    </location>
</feature>
<evidence type="ECO:0000259" key="10">
    <source>
        <dbReference type="PROSITE" id="PS51183"/>
    </source>
</evidence>